<protein>
    <submittedName>
        <fullName evidence="2">Uncharacterized protein</fullName>
    </submittedName>
</protein>
<dbReference type="EMBL" id="CP035503">
    <property type="protein sequence ID" value="QDL37480.1"/>
    <property type="molecule type" value="Genomic_DNA"/>
</dbReference>
<dbReference type="AlphaFoldDB" id="A0A515DAQ2"/>
<keyword evidence="3" id="KW-1185">Reference proteome</keyword>
<reference evidence="2 3" key="1">
    <citation type="submission" date="2019-01" db="EMBL/GenBank/DDBJ databases">
        <title>Genomic insights into a novel species Rhodoferax sp.</title>
        <authorList>
            <person name="Jin L."/>
        </authorList>
    </citation>
    <scope>NUCLEOTIDE SEQUENCE [LARGE SCALE GENOMIC DNA]</scope>
    <source>
        <strain evidence="2 3">CHu59-6-5</strain>
    </source>
</reference>
<dbReference type="Proteomes" id="UP000316798">
    <property type="component" value="Chromosome"/>
</dbReference>
<accession>A0A515DAQ2</accession>
<keyword evidence="1" id="KW-0812">Transmembrane</keyword>
<keyword evidence="1" id="KW-1133">Transmembrane helix</keyword>
<dbReference type="OrthoDB" id="9988150at2"/>
<feature type="transmembrane region" description="Helical" evidence="1">
    <location>
        <begin position="51"/>
        <end position="75"/>
    </location>
</feature>
<dbReference type="RefSeq" id="WP_142818648.1">
    <property type="nucleotide sequence ID" value="NZ_CP035503.1"/>
</dbReference>
<gene>
    <name evidence="2" type="ORF">EUB48_09505</name>
</gene>
<proteinExistence type="predicted"/>
<organism evidence="2 3">
    <name type="scientific">Rhodoferax sediminis</name>
    <dbReference type="NCBI Taxonomy" id="2509614"/>
    <lineage>
        <taxon>Bacteria</taxon>
        <taxon>Pseudomonadati</taxon>
        <taxon>Pseudomonadota</taxon>
        <taxon>Betaproteobacteria</taxon>
        <taxon>Burkholderiales</taxon>
        <taxon>Comamonadaceae</taxon>
        <taxon>Rhodoferax</taxon>
    </lineage>
</organism>
<keyword evidence="1" id="KW-0472">Membrane</keyword>
<evidence type="ECO:0000313" key="3">
    <source>
        <dbReference type="Proteomes" id="UP000316798"/>
    </source>
</evidence>
<sequence length="78" mass="8601">MNEDEYRGLEKLTDRELFDFTTETAGSQRKWAALHLLELRRNRVVASAAKWSAAAACFAAMVAGISAVVAVLSYLHNS</sequence>
<dbReference type="KEGG" id="rhf:EUB48_09505"/>
<evidence type="ECO:0000256" key="1">
    <source>
        <dbReference type="SAM" id="Phobius"/>
    </source>
</evidence>
<evidence type="ECO:0000313" key="2">
    <source>
        <dbReference type="EMBL" id="QDL37480.1"/>
    </source>
</evidence>
<name>A0A515DAQ2_9BURK</name>